<protein>
    <recommendedName>
        <fullName evidence="4">DUF924-domain-containing protein</fullName>
    </recommendedName>
</protein>
<feature type="region of interest" description="Disordered" evidence="1">
    <location>
        <begin position="1"/>
        <end position="20"/>
    </location>
</feature>
<evidence type="ECO:0000313" key="3">
    <source>
        <dbReference type="Proteomes" id="UP000250266"/>
    </source>
</evidence>
<keyword evidence="3" id="KW-1185">Reference proteome</keyword>
<dbReference type="Gene3D" id="1.20.58.320">
    <property type="entry name" value="TPR-like"/>
    <property type="match status" value="1"/>
</dbReference>
<proteinExistence type="predicted"/>
<dbReference type="InterPro" id="IPR011990">
    <property type="entry name" value="TPR-like_helical_dom_sf"/>
</dbReference>
<evidence type="ECO:0000313" key="2">
    <source>
        <dbReference type="EMBL" id="OCK74029.1"/>
    </source>
</evidence>
<dbReference type="SUPFAM" id="SSF48452">
    <property type="entry name" value="TPR-like"/>
    <property type="match status" value="1"/>
</dbReference>
<dbReference type="Pfam" id="PF06041">
    <property type="entry name" value="DUF924"/>
    <property type="match status" value="1"/>
</dbReference>
<sequence>MSHLTPRSSDNAPTPPSLPPLESAIFNQPLFTRILRFWFAELPDGATAASPQLLFKWFGRVDPDSKAIFDASCRELSAGALASIGPDRLQLPSFQGYAEERALALHISAPFRDAIQRCSNHDDSSSGGDLRPADVALAMMLLLDQMPRNIFRKVDELGVVYTHYDRLARALLYCVLHPHRLDGSFDVYGLDRSGNFRHSPVYGCFFYIALQHSEALEDHDEFDRRAVQQLKDIRDGDVLAEKFIKSGIQFEREHRALLERFGRYPYRNKALGREFTTDEEKYLREDGETFGTNSGV</sequence>
<dbReference type="AlphaFoldDB" id="A0A8E2J9S2"/>
<gene>
    <name evidence="2" type="ORF">K432DRAFT_364100</name>
</gene>
<dbReference type="Proteomes" id="UP000250266">
    <property type="component" value="Unassembled WGS sequence"/>
</dbReference>
<evidence type="ECO:0000256" key="1">
    <source>
        <dbReference type="SAM" id="MobiDB-lite"/>
    </source>
</evidence>
<dbReference type="Gene3D" id="1.25.40.10">
    <property type="entry name" value="Tetratricopeptide repeat domain"/>
    <property type="match status" value="1"/>
</dbReference>
<dbReference type="EMBL" id="KV745581">
    <property type="protein sequence ID" value="OCK74029.1"/>
    <property type="molecule type" value="Genomic_DNA"/>
</dbReference>
<dbReference type="InterPro" id="IPR010323">
    <property type="entry name" value="DUF924"/>
</dbReference>
<evidence type="ECO:0008006" key="4">
    <source>
        <dbReference type="Google" id="ProtNLM"/>
    </source>
</evidence>
<feature type="compositionally biased region" description="Polar residues" evidence="1">
    <location>
        <begin position="1"/>
        <end position="12"/>
    </location>
</feature>
<organism evidence="2 3">
    <name type="scientific">Lepidopterella palustris CBS 459.81</name>
    <dbReference type="NCBI Taxonomy" id="1314670"/>
    <lineage>
        <taxon>Eukaryota</taxon>
        <taxon>Fungi</taxon>
        <taxon>Dikarya</taxon>
        <taxon>Ascomycota</taxon>
        <taxon>Pezizomycotina</taxon>
        <taxon>Dothideomycetes</taxon>
        <taxon>Pleosporomycetidae</taxon>
        <taxon>Mytilinidiales</taxon>
        <taxon>Argynnaceae</taxon>
        <taxon>Lepidopterella</taxon>
    </lineage>
</organism>
<reference evidence="2 3" key="1">
    <citation type="journal article" date="2016" name="Nat. Commun.">
        <title>Ectomycorrhizal ecology is imprinted in the genome of the dominant symbiotic fungus Cenococcum geophilum.</title>
        <authorList>
            <consortium name="DOE Joint Genome Institute"/>
            <person name="Peter M."/>
            <person name="Kohler A."/>
            <person name="Ohm R.A."/>
            <person name="Kuo A."/>
            <person name="Krutzmann J."/>
            <person name="Morin E."/>
            <person name="Arend M."/>
            <person name="Barry K.W."/>
            <person name="Binder M."/>
            <person name="Choi C."/>
            <person name="Clum A."/>
            <person name="Copeland A."/>
            <person name="Grisel N."/>
            <person name="Haridas S."/>
            <person name="Kipfer T."/>
            <person name="LaButti K."/>
            <person name="Lindquist E."/>
            <person name="Lipzen A."/>
            <person name="Maire R."/>
            <person name="Meier B."/>
            <person name="Mihaltcheva S."/>
            <person name="Molinier V."/>
            <person name="Murat C."/>
            <person name="Poggeler S."/>
            <person name="Quandt C.A."/>
            <person name="Sperisen C."/>
            <person name="Tritt A."/>
            <person name="Tisserant E."/>
            <person name="Crous P.W."/>
            <person name="Henrissat B."/>
            <person name="Nehls U."/>
            <person name="Egli S."/>
            <person name="Spatafora J.W."/>
            <person name="Grigoriev I.V."/>
            <person name="Martin F.M."/>
        </authorList>
    </citation>
    <scope>NUCLEOTIDE SEQUENCE [LARGE SCALE GENOMIC DNA]</scope>
    <source>
        <strain evidence="2 3">CBS 459.81</strain>
    </source>
</reference>
<accession>A0A8E2J9S2</accession>
<name>A0A8E2J9S2_9PEZI</name>
<dbReference type="OrthoDB" id="414698at2759"/>